<feature type="region of interest" description="Disordered" evidence="7">
    <location>
        <begin position="232"/>
        <end position="282"/>
    </location>
</feature>
<dbReference type="GO" id="GO:0006515">
    <property type="term" value="P:protein quality control for misfolded or incompletely synthesized proteins"/>
    <property type="evidence" value="ECO:0007669"/>
    <property type="project" value="TreeGrafter"/>
</dbReference>
<dbReference type="EMBL" id="FOEC01000024">
    <property type="protein sequence ID" value="SEP03539.1"/>
    <property type="molecule type" value="Genomic_DNA"/>
</dbReference>
<evidence type="ECO:0000313" key="8">
    <source>
        <dbReference type="EMBL" id="SEP03539.1"/>
    </source>
</evidence>
<keyword evidence="5" id="KW-0720">Serine protease</keyword>
<comment type="similarity">
    <text evidence="1 6">Belongs to the peptidase S14 family.</text>
</comment>
<sequence>MNRYYQMAVDGDVAHIDIYGDITSWEWLESDVSSYTLAKSLATLPETVSLIDVHINSYGGEVSEGLAIYNALKAHPAKVRTVVDGFACSIASVVFMAGDERVMNEASLLLIHNAWTSATGDSEALKKAAADLETITEMSKRIYRATGDVEEERLDELMNAETWLTAEECAEMGFCTEVEPIGETAAPAQSARMALMRSVMACPGQPGQADAPLSVTVDRAVEAMNALALAIGTSQRTEPAPVEPSQQSDPSPVDPEPAADPDAAAQDGDPDDAQPEQRAMPIAAFFELIAR</sequence>
<evidence type="ECO:0000256" key="4">
    <source>
        <dbReference type="ARBA" id="ARBA00022801"/>
    </source>
</evidence>
<accession>A0A1H8UJZ3</accession>
<dbReference type="GO" id="GO:0051117">
    <property type="term" value="F:ATPase binding"/>
    <property type="evidence" value="ECO:0007669"/>
    <property type="project" value="TreeGrafter"/>
</dbReference>
<keyword evidence="2" id="KW-0963">Cytoplasm</keyword>
<evidence type="ECO:0000256" key="3">
    <source>
        <dbReference type="ARBA" id="ARBA00022670"/>
    </source>
</evidence>
<dbReference type="NCBIfam" id="NF045542">
    <property type="entry name" value="Clp_rel_HeadMat"/>
    <property type="match status" value="1"/>
</dbReference>
<dbReference type="PRINTS" id="PR00127">
    <property type="entry name" value="CLPPROTEASEP"/>
</dbReference>
<dbReference type="RefSeq" id="WP_066660243.1">
    <property type="nucleotide sequence ID" value="NZ_CP011402.1"/>
</dbReference>
<protein>
    <recommendedName>
        <fullName evidence="6">ATP-dependent Clp protease proteolytic subunit</fullName>
    </recommendedName>
</protein>
<keyword evidence="4" id="KW-0378">Hydrolase</keyword>
<name>A0A1H8UJZ3_9ACTN</name>
<dbReference type="GO" id="GO:0004252">
    <property type="term" value="F:serine-type endopeptidase activity"/>
    <property type="evidence" value="ECO:0007669"/>
    <property type="project" value="InterPro"/>
</dbReference>
<dbReference type="SUPFAM" id="SSF52096">
    <property type="entry name" value="ClpP/crotonase"/>
    <property type="match status" value="1"/>
</dbReference>
<dbReference type="CDD" id="cd07016">
    <property type="entry name" value="S14_ClpP_1"/>
    <property type="match status" value="1"/>
</dbReference>
<dbReference type="Gene3D" id="3.90.226.10">
    <property type="entry name" value="2-enoyl-CoA Hydratase, Chain A, domain 1"/>
    <property type="match status" value="1"/>
</dbReference>
<proteinExistence type="inferred from homology"/>
<dbReference type="PANTHER" id="PTHR10381:SF70">
    <property type="entry name" value="ATP-DEPENDENT CLP PROTEASE PROTEOLYTIC SUBUNIT"/>
    <property type="match status" value="1"/>
</dbReference>
<evidence type="ECO:0000256" key="6">
    <source>
        <dbReference type="RuleBase" id="RU003567"/>
    </source>
</evidence>
<evidence type="ECO:0000256" key="1">
    <source>
        <dbReference type="ARBA" id="ARBA00007039"/>
    </source>
</evidence>
<dbReference type="Proteomes" id="UP000182975">
    <property type="component" value="Unassembled WGS sequence"/>
</dbReference>
<dbReference type="Pfam" id="PF00574">
    <property type="entry name" value="CLP_protease"/>
    <property type="match status" value="1"/>
</dbReference>
<evidence type="ECO:0000256" key="7">
    <source>
        <dbReference type="SAM" id="MobiDB-lite"/>
    </source>
</evidence>
<evidence type="ECO:0000256" key="2">
    <source>
        <dbReference type="ARBA" id="ARBA00022490"/>
    </source>
</evidence>
<evidence type="ECO:0000313" key="9">
    <source>
        <dbReference type="Proteomes" id="UP000182975"/>
    </source>
</evidence>
<organism evidence="8 9">
    <name type="scientific">Denitrobacterium detoxificans</name>
    <dbReference type="NCBI Taxonomy" id="79604"/>
    <lineage>
        <taxon>Bacteria</taxon>
        <taxon>Bacillati</taxon>
        <taxon>Actinomycetota</taxon>
        <taxon>Coriobacteriia</taxon>
        <taxon>Eggerthellales</taxon>
        <taxon>Eggerthellaceae</taxon>
        <taxon>Denitrobacterium</taxon>
    </lineage>
</organism>
<dbReference type="GO" id="GO:0004176">
    <property type="term" value="F:ATP-dependent peptidase activity"/>
    <property type="evidence" value="ECO:0007669"/>
    <property type="project" value="InterPro"/>
</dbReference>
<reference evidence="9" key="1">
    <citation type="submission" date="2016-10" db="EMBL/GenBank/DDBJ databases">
        <authorList>
            <person name="Varghese N."/>
        </authorList>
    </citation>
    <scope>NUCLEOTIDE SEQUENCE [LARGE SCALE GENOMIC DNA]</scope>
    <source>
        <strain evidence="9">DSM 21843</strain>
    </source>
</reference>
<dbReference type="GO" id="GO:0009368">
    <property type="term" value="C:endopeptidase Clp complex"/>
    <property type="evidence" value="ECO:0007669"/>
    <property type="project" value="TreeGrafter"/>
</dbReference>
<keyword evidence="3 8" id="KW-0645">Protease</keyword>
<gene>
    <name evidence="8" type="ORF">SAMN02910314_01985</name>
</gene>
<dbReference type="InterPro" id="IPR001907">
    <property type="entry name" value="ClpP"/>
</dbReference>
<dbReference type="AlphaFoldDB" id="A0A1H8UJZ3"/>
<dbReference type="PANTHER" id="PTHR10381">
    <property type="entry name" value="ATP-DEPENDENT CLP PROTEASE PROTEOLYTIC SUBUNIT"/>
    <property type="match status" value="1"/>
</dbReference>
<dbReference type="InterPro" id="IPR029045">
    <property type="entry name" value="ClpP/crotonase-like_dom_sf"/>
</dbReference>
<keyword evidence="9" id="KW-1185">Reference proteome</keyword>
<dbReference type="InterPro" id="IPR023562">
    <property type="entry name" value="ClpP/TepA"/>
</dbReference>
<evidence type="ECO:0000256" key="5">
    <source>
        <dbReference type="ARBA" id="ARBA00022825"/>
    </source>
</evidence>